<comment type="caution">
    <text evidence="1">The sequence shown here is derived from an EMBL/GenBank/DDBJ whole genome shotgun (WGS) entry which is preliminary data.</text>
</comment>
<evidence type="ECO:0000313" key="2">
    <source>
        <dbReference type="Proteomes" id="UP000295264"/>
    </source>
</evidence>
<dbReference type="Proteomes" id="UP000295264">
    <property type="component" value="Unassembled WGS sequence"/>
</dbReference>
<sequence>KQPSLLFAQGQLLQALRPQDFQKEWREEGRMSCTLAASCREERLRSPSGGLCGGRPARVKHCGWGSRRKGAAGRAAAVGGAALNRGPQLGLHNDISGGQAEPSAVQMGKLRRRPLQSLRREGPAISYSGSFIFPQEGTTAQELECLVSGHSVFRLRHRSRELPGHLAAQTPPLLTN</sequence>
<name>A0A484GMX2_SOUCH</name>
<gene>
    <name evidence="1" type="ORF">DBR06_SOUSAS310282</name>
</gene>
<proteinExistence type="predicted"/>
<accession>A0A484GMX2</accession>
<dbReference type="EMBL" id="QWLN02005965">
    <property type="protein sequence ID" value="TEA36848.1"/>
    <property type="molecule type" value="Genomic_DNA"/>
</dbReference>
<organism evidence="1 2">
    <name type="scientific">Sousa chinensis</name>
    <name type="common">Indo-pacific humpbacked dolphin</name>
    <name type="synonym">Steno chinensis</name>
    <dbReference type="NCBI Taxonomy" id="103600"/>
    <lineage>
        <taxon>Eukaryota</taxon>
        <taxon>Metazoa</taxon>
        <taxon>Chordata</taxon>
        <taxon>Craniata</taxon>
        <taxon>Vertebrata</taxon>
        <taxon>Euteleostomi</taxon>
        <taxon>Mammalia</taxon>
        <taxon>Eutheria</taxon>
        <taxon>Laurasiatheria</taxon>
        <taxon>Artiodactyla</taxon>
        <taxon>Whippomorpha</taxon>
        <taxon>Cetacea</taxon>
        <taxon>Odontoceti</taxon>
        <taxon>Delphinidae</taxon>
        <taxon>Sousa</taxon>
    </lineage>
</organism>
<feature type="non-terminal residue" evidence="1">
    <location>
        <position position="1"/>
    </location>
</feature>
<protein>
    <submittedName>
        <fullName evidence="1">Uncharacterized protein</fullName>
    </submittedName>
</protein>
<keyword evidence="2" id="KW-1185">Reference proteome</keyword>
<evidence type="ECO:0000313" key="1">
    <source>
        <dbReference type="EMBL" id="TEA36848.1"/>
    </source>
</evidence>
<reference evidence="1 2" key="1">
    <citation type="journal article" date="2018" name="Genomics">
        <title>Molecular footprints of inshore aquatic adaptation in Indo-Pacific humpback dolphin (Sousa chinensis).</title>
        <authorList>
            <person name="Ming Y."/>
            <person name="Jian J."/>
            <person name="Yu F."/>
            <person name="Yu X."/>
            <person name="Wang J."/>
            <person name="Liu W."/>
        </authorList>
    </citation>
    <scope>NUCLEOTIDE SEQUENCE [LARGE SCALE GENOMIC DNA]</scope>
    <source>
        <strain evidence="1">MY-2018</strain>
        <tissue evidence="1">Skin</tissue>
    </source>
</reference>
<dbReference type="AlphaFoldDB" id="A0A484GMX2"/>